<organism evidence="2 3">
    <name type="scientific">Clostridium innocuum</name>
    <dbReference type="NCBI Taxonomy" id="1522"/>
    <lineage>
        <taxon>Bacteria</taxon>
        <taxon>Bacillati</taxon>
        <taxon>Bacillota</taxon>
        <taxon>Clostridia</taxon>
        <taxon>Eubacteriales</taxon>
        <taxon>Clostridiaceae</taxon>
        <taxon>Clostridium</taxon>
    </lineage>
</organism>
<accession>A0A099IB97</accession>
<evidence type="ECO:0000313" key="3">
    <source>
        <dbReference type="Proteomes" id="UP000030008"/>
    </source>
</evidence>
<protein>
    <recommendedName>
        <fullName evidence="4">DUF5011 domain-containing protein</fullName>
    </recommendedName>
</protein>
<dbReference type="RefSeq" id="WP_044903481.1">
    <property type="nucleotide sequence ID" value="NZ_JQIF01000005.1"/>
</dbReference>
<reference evidence="2 3" key="1">
    <citation type="submission" date="2014-08" db="EMBL/GenBank/DDBJ databases">
        <title>Clostridium innocuum, an unnegligible vancomycin-resistant pathogen causing extra-intestinal infections.</title>
        <authorList>
            <person name="Feng Y."/>
            <person name="Chiu C.-H."/>
        </authorList>
    </citation>
    <scope>NUCLEOTIDE SEQUENCE [LARGE SCALE GENOMIC DNA]</scope>
    <source>
        <strain evidence="2 3">AN88</strain>
    </source>
</reference>
<keyword evidence="1" id="KW-1133">Transmembrane helix</keyword>
<proteinExistence type="predicted"/>
<evidence type="ECO:0000313" key="2">
    <source>
        <dbReference type="EMBL" id="KGJ54915.1"/>
    </source>
</evidence>
<evidence type="ECO:0008006" key="4">
    <source>
        <dbReference type="Google" id="ProtNLM"/>
    </source>
</evidence>
<comment type="caution">
    <text evidence="2">The sequence shown here is derived from an EMBL/GenBank/DDBJ whole genome shotgun (WGS) entry which is preliminary data.</text>
</comment>
<keyword evidence="1" id="KW-0472">Membrane</keyword>
<name>A0A099IB97_CLOIN</name>
<dbReference type="Proteomes" id="UP000030008">
    <property type="component" value="Unassembled WGS sequence"/>
</dbReference>
<keyword evidence="1" id="KW-0812">Transmembrane</keyword>
<evidence type="ECO:0000256" key="1">
    <source>
        <dbReference type="SAM" id="Phobius"/>
    </source>
</evidence>
<gene>
    <name evidence="2" type="ORF">CIAN88_01155</name>
</gene>
<feature type="transmembrane region" description="Helical" evidence="1">
    <location>
        <begin position="12"/>
        <end position="31"/>
    </location>
</feature>
<dbReference type="EMBL" id="JQIF01000005">
    <property type="protein sequence ID" value="KGJ54915.1"/>
    <property type="molecule type" value="Genomic_DNA"/>
</dbReference>
<sequence>MKKYFQFKKEEKAVLAIGILMIAVVLTAGLLKQKFVKAEAYVPLKEEQQSVNAIAAKKETFIIEQNAKLSQKAETYVNADSDVLKKVKLDLSAVDVTTPGTYQAVASLQKERVSFAIKVVENAKPVIQAAHADFQFVIESNSTMQEVRDYAGVTAADASGNDLSALITGWDEELPVEAKTVTYQLSVEDAQGQRAKKSVRVQYLLLKEDKKD</sequence>
<dbReference type="AlphaFoldDB" id="A0A099IB97"/>